<organism evidence="2 3">
    <name type="scientific">Chitinibacter fontanus</name>
    <dbReference type="NCBI Taxonomy" id="1737446"/>
    <lineage>
        <taxon>Bacteria</taxon>
        <taxon>Pseudomonadati</taxon>
        <taxon>Pseudomonadota</taxon>
        <taxon>Betaproteobacteria</taxon>
        <taxon>Neisseriales</taxon>
        <taxon>Chitinibacteraceae</taxon>
        <taxon>Chitinibacter</taxon>
    </lineage>
</organism>
<evidence type="ECO:0000313" key="3">
    <source>
        <dbReference type="Proteomes" id="UP000510822"/>
    </source>
</evidence>
<gene>
    <name evidence="2" type="ORF">HZU75_08115</name>
</gene>
<reference evidence="2 3" key="1">
    <citation type="journal article" date="2016" name="Int. J. Syst. Evol. Microbiol.">
        <title>Chitinibacter fontanus sp. nov., isolated from a spring.</title>
        <authorList>
            <person name="Sheu S.Y."/>
            <person name="Li Y.S."/>
            <person name="Young C.C."/>
            <person name="Chen W.M."/>
        </authorList>
    </citation>
    <scope>NUCLEOTIDE SEQUENCE [LARGE SCALE GENOMIC DNA]</scope>
    <source>
        <strain evidence="2 3">STM-7</strain>
    </source>
</reference>
<dbReference type="Proteomes" id="UP000510822">
    <property type="component" value="Chromosome"/>
</dbReference>
<keyword evidence="1" id="KW-0175">Coiled coil</keyword>
<evidence type="ECO:0000313" key="2">
    <source>
        <dbReference type="EMBL" id="QLI81495.1"/>
    </source>
</evidence>
<keyword evidence="3" id="KW-1185">Reference proteome</keyword>
<name>A0A7D5V9I9_9NEIS</name>
<dbReference type="RefSeq" id="WP_180308620.1">
    <property type="nucleotide sequence ID" value="NZ_CP058952.1"/>
</dbReference>
<evidence type="ECO:0000256" key="1">
    <source>
        <dbReference type="SAM" id="Coils"/>
    </source>
</evidence>
<proteinExistence type="predicted"/>
<dbReference type="EMBL" id="CP058952">
    <property type="protein sequence ID" value="QLI81495.1"/>
    <property type="molecule type" value="Genomic_DNA"/>
</dbReference>
<accession>A0A7D5V9I9</accession>
<sequence length="472" mass="53268">MYINKVISYGDAWNQLIARSVVYESLVSAIETLTIEKIRQTEIQGFLKNNGKLELQQKMQLCFTKALEVSEWEDCSNLNLSKNSHWSYRHKLGYILNRISASLYFRRESLNRWLFTATPLAYREGVIDIPIALMPLKECSDALFGQSNGFPSEFERNAKDLKAIAPLSHGAPFLILGVSLEASNIELCELPSEKSRADQRIVINRAIEFPPEYHQAGLGILSYFGTILREKYPNENAKVRIEQDGDTVRMIVESETGNRDIIERALYDYELIVRGEASPEILLDTKLQILELKAELRIAQARIENKNEILQHKNQEIETLKQLIGHAFTQKSAPIIHVTASPVITLSNHSEQSNQTAVITRELEDISESIQYLASLTQTEPELELRLRDLEDATQELLSRSDDKNEIKNSSGLRKIRDVITEANETGSALANLFEKASDGLVCLQGIARKYNSIASWCGAPTVPEVFLGKSN</sequence>
<protein>
    <submittedName>
        <fullName evidence="2">Uncharacterized protein</fullName>
    </submittedName>
</protein>
<feature type="coiled-coil region" evidence="1">
    <location>
        <begin position="282"/>
        <end position="323"/>
    </location>
</feature>
<dbReference type="AlphaFoldDB" id="A0A7D5V9I9"/>
<dbReference type="KEGG" id="cfon:HZU75_08115"/>